<organism evidence="1 2">
    <name type="scientific">Nesidiocoris tenuis</name>
    <dbReference type="NCBI Taxonomy" id="355587"/>
    <lineage>
        <taxon>Eukaryota</taxon>
        <taxon>Metazoa</taxon>
        <taxon>Ecdysozoa</taxon>
        <taxon>Arthropoda</taxon>
        <taxon>Hexapoda</taxon>
        <taxon>Insecta</taxon>
        <taxon>Pterygota</taxon>
        <taxon>Neoptera</taxon>
        <taxon>Paraneoptera</taxon>
        <taxon>Hemiptera</taxon>
        <taxon>Heteroptera</taxon>
        <taxon>Panheteroptera</taxon>
        <taxon>Cimicomorpha</taxon>
        <taxon>Miridae</taxon>
        <taxon>Dicyphina</taxon>
        <taxon>Nesidiocoris</taxon>
    </lineage>
</organism>
<dbReference type="OrthoDB" id="6626702at2759"/>
<gene>
    <name evidence="1" type="ORF">NTEN_LOCUS16766</name>
</gene>
<name>A0A6H5HEG4_9HEMI</name>
<dbReference type="AlphaFoldDB" id="A0A6H5HEG4"/>
<evidence type="ECO:0000313" key="1">
    <source>
        <dbReference type="EMBL" id="CAB0011918.1"/>
    </source>
</evidence>
<reference evidence="1 2" key="1">
    <citation type="submission" date="2020-02" db="EMBL/GenBank/DDBJ databases">
        <authorList>
            <person name="Ferguson B K."/>
        </authorList>
    </citation>
    <scope>NUCLEOTIDE SEQUENCE [LARGE SCALE GENOMIC DNA]</scope>
</reference>
<feature type="non-terminal residue" evidence="1">
    <location>
        <position position="1"/>
    </location>
</feature>
<accession>A0A6H5HEG4</accession>
<protein>
    <submittedName>
        <fullName evidence="1">Uncharacterized protein</fullName>
    </submittedName>
</protein>
<dbReference type="Proteomes" id="UP000479000">
    <property type="component" value="Unassembled WGS sequence"/>
</dbReference>
<evidence type="ECO:0000313" key="2">
    <source>
        <dbReference type="Proteomes" id="UP000479000"/>
    </source>
</evidence>
<dbReference type="EMBL" id="CADCXU010024489">
    <property type="protein sequence ID" value="CAB0011918.1"/>
    <property type="molecule type" value="Genomic_DNA"/>
</dbReference>
<sequence>SSRSTLLTRKTQLDVGDRVQAHYYSNNKQQWRTGVIIGKLGQFHFTVKLDDGYTFKRHIDQLRRSHVLLKQVSFRRLKHFINHRKNQKNRSFRTSCVFVLMLRLHQPHKRRLKKKESRLDLRHRVFLYADQAGLVVHHDTLTTTLLDKEAWEEYSDYSETAGGATHLETILSNGK</sequence>
<proteinExistence type="predicted"/>
<dbReference type="Gene3D" id="2.30.30.140">
    <property type="match status" value="1"/>
</dbReference>
<keyword evidence="2" id="KW-1185">Reference proteome</keyword>